<dbReference type="InterPro" id="IPR044946">
    <property type="entry name" value="Restrct_endonuc_typeI_TRD_sf"/>
</dbReference>
<keyword evidence="2" id="KW-0680">Restriction system</keyword>
<evidence type="ECO:0000256" key="5">
    <source>
        <dbReference type="SAM" id="MobiDB-lite"/>
    </source>
</evidence>
<dbReference type="GO" id="GO:0003677">
    <property type="term" value="F:DNA binding"/>
    <property type="evidence" value="ECO:0007669"/>
    <property type="project" value="UniProtKB-KW"/>
</dbReference>
<dbReference type="PANTHER" id="PTHR43140:SF1">
    <property type="entry name" value="TYPE I RESTRICTION ENZYME ECOKI SPECIFICITY SUBUNIT"/>
    <property type="match status" value="1"/>
</dbReference>
<name>A0A2T5IUM6_9PROT</name>
<evidence type="ECO:0000256" key="4">
    <source>
        <dbReference type="SAM" id="Coils"/>
    </source>
</evidence>
<dbReference type="RefSeq" id="WP_181258537.1">
    <property type="nucleotide sequence ID" value="NZ_QAOL01000004.1"/>
</dbReference>
<dbReference type="CDD" id="cd17262">
    <property type="entry name" value="RMtype1_S_Aco12261I-TRD2-CR2"/>
    <property type="match status" value="1"/>
</dbReference>
<evidence type="ECO:0000256" key="3">
    <source>
        <dbReference type="ARBA" id="ARBA00023125"/>
    </source>
</evidence>
<feature type="region of interest" description="Disordered" evidence="5">
    <location>
        <begin position="272"/>
        <end position="310"/>
    </location>
</feature>
<dbReference type="EMBL" id="QAOL01000004">
    <property type="protein sequence ID" value="PTQ87589.1"/>
    <property type="molecule type" value="Genomic_DNA"/>
</dbReference>
<evidence type="ECO:0000256" key="2">
    <source>
        <dbReference type="ARBA" id="ARBA00022747"/>
    </source>
</evidence>
<dbReference type="Gene3D" id="3.90.220.20">
    <property type="entry name" value="DNA methylase specificity domains"/>
    <property type="match status" value="2"/>
</dbReference>
<accession>A0A2T5IUM6</accession>
<sequence length="561" mass="62385">MSEVKLPNGWVHLILEDIADVYDNLREPVNSAERAKRLGPYPYYGATGQVGWIDDYRQEGEFVLLGEDGAPFFDWIKDKAYLISGKCWVNNHAHVLKGKEGVCSNRYLLYVLNQTDYRGYANGTTRLKLTQSAMRRIPVNLAPLKEQHRIVAKIEELFSELDKGIENLKTAQAQLKVYRQALLKHAFEGKLTVQWREQRLAKQSVAPAQAGAQPLNDMDSRPTPSRGQAMRGNDEAGSGNDEPLETAEALLKRIQQERAQRYQQQLAEWEKSPSIPLLQRGKPTSTAPIPPLEKGGRGGISKPKPPKSLPPLTAEELAELPELPEGWGWVKVGTVSSVGTGITPLKGRSDFYANGNIPWVTSGALNDNFVTEASDYVTDLALKETNLRIYPKHTLLIALYGEGKTRGKCSELLIEAATNQAIAAIVQEGMLEKLRKYMKWFFQKNYGDIRLKSSGGVQPNLNLSIIENTLFPMCSIEEANQVVDAIEMKLSEIDQLDQTITTSLQQAEALRQSILKKAFSGQLVPQDPNDEPASELLARIKAERLTSQGNVVVRRKGGGRS</sequence>
<evidence type="ECO:0000256" key="1">
    <source>
        <dbReference type="ARBA" id="ARBA00010923"/>
    </source>
</evidence>
<comment type="caution">
    <text evidence="7">The sequence shown here is derived from an EMBL/GenBank/DDBJ whole genome shotgun (WGS) entry which is preliminary data.</text>
</comment>
<gene>
    <name evidence="7" type="ORF">C8R28_100433</name>
</gene>
<evidence type="ECO:0000313" key="8">
    <source>
        <dbReference type="Proteomes" id="UP000244110"/>
    </source>
</evidence>
<protein>
    <submittedName>
        <fullName evidence="7">Type I restriction enzyme S subunit</fullName>
    </submittedName>
</protein>
<keyword evidence="3" id="KW-0238">DNA-binding</keyword>
<dbReference type="SUPFAM" id="SSF116734">
    <property type="entry name" value="DNA methylase specificity domain"/>
    <property type="match status" value="2"/>
</dbReference>
<feature type="coiled-coil region" evidence="4">
    <location>
        <begin position="244"/>
        <end position="272"/>
    </location>
</feature>
<feature type="domain" description="Type I restriction modification DNA specificity" evidence="6">
    <location>
        <begin position="7"/>
        <end position="167"/>
    </location>
</feature>
<evidence type="ECO:0000313" key="7">
    <source>
        <dbReference type="EMBL" id="PTQ87589.1"/>
    </source>
</evidence>
<dbReference type="PANTHER" id="PTHR43140">
    <property type="entry name" value="TYPE-1 RESTRICTION ENZYME ECOKI SPECIFICITY PROTEIN"/>
    <property type="match status" value="1"/>
</dbReference>
<organism evidence="7 8">
    <name type="scientific">Nitrosomonas ureae</name>
    <dbReference type="NCBI Taxonomy" id="44577"/>
    <lineage>
        <taxon>Bacteria</taxon>
        <taxon>Pseudomonadati</taxon>
        <taxon>Pseudomonadota</taxon>
        <taxon>Betaproteobacteria</taxon>
        <taxon>Nitrosomonadales</taxon>
        <taxon>Nitrosomonadaceae</taxon>
        <taxon>Nitrosomonas</taxon>
    </lineage>
</organism>
<reference evidence="7 8" key="1">
    <citation type="submission" date="2018-04" db="EMBL/GenBank/DDBJ databases">
        <title>Active sludge and wastewater microbial communities from Klosterneuburg, Austria.</title>
        <authorList>
            <person name="Wagner M."/>
        </authorList>
    </citation>
    <scope>NUCLEOTIDE SEQUENCE [LARGE SCALE GENOMIC DNA]</scope>
    <source>
        <strain evidence="7 8">Nm4</strain>
    </source>
</reference>
<proteinExistence type="inferred from homology"/>
<dbReference type="GO" id="GO:0009307">
    <property type="term" value="P:DNA restriction-modification system"/>
    <property type="evidence" value="ECO:0007669"/>
    <property type="project" value="UniProtKB-KW"/>
</dbReference>
<keyword evidence="4" id="KW-0175">Coiled coil</keyword>
<evidence type="ECO:0000259" key="6">
    <source>
        <dbReference type="Pfam" id="PF01420"/>
    </source>
</evidence>
<feature type="region of interest" description="Disordered" evidence="5">
    <location>
        <begin position="204"/>
        <end position="242"/>
    </location>
</feature>
<dbReference type="Proteomes" id="UP000244110">
    <property type="component" value="Unassembled WGS sequence"/>
</dbReference>
<dbReference type="InterPro" id="IPR051212">
    <property type="entry name" value="Type-I_RE_S_subunit"/>
</dbReference>
<dbReference type="AlphaFoldDB" id="A0A2T5IUM6"/>
<feature type="domain" description="Type I restriction modification DNA specificity" evidence="6">
    <location>
        <begin position="324"/>
        <end position="495"/>
    </location>
</feature>
<dbReference type="Pfam" id="PF01420">
    <property type="entry name" value="Methylase_S"/>
    <property type="match status" value="2"/>
</dbReference>
<dbReference type="InterPro" id="IPR000055">
    <property type="entry name" value="Restrct_endonuc_typeI_TRD"/>
</dbReference>
<comment type="similarity">
    <text evidence="1">Belongs to the type-I restriction system S methylase family.</text>
</comment>